<dbReference type="PANTHER" id="PTHR30093:SF2">
    <property type="entry name" value="TYPE II SECRETION SYSTEM PROTEIN H"/>
    <property type="match status" value="1"/>
</dbReference>
<keyword evidence="2" id="KW-1185">Reference proteome</keyword>
<dbReference type="InterPro" id="IPR045584">
    <property type="entry name" value="Pilin-like"/>
</dbReference>
<dbReference type="PANTHER" id="PTHR30093">
    <property type="entry name" value="GENERAL SECRETION PATHWAY PROTEIN G"/>
    <property type="match status" value="1"/>
</dbReference>
<organism evidence="1 2">
    <name type="scientific">Capsulimonas corticalis</name>
    <dbReference type="NCBI Taxonomy" id="2219043"/>
    <lineage>
        <taxon>Bacteria</taxon>
        <taxon>Bacillati</taxon>
        <taxon>Armatimonadota</taxon>
        <taxon>Armatimonadia</taxon>
        <taxon>Capsulimonadales</taxon>
        <taxon>Capsulimonadaceae</taxon>
        <taxon>Capsulimonas</taxon>
    </lineage>
</organism>
<dbReference type="SUPFAM" id="SSF54523">
    <property type="entry name" value="Pili subunits"/>
    <property type="match status" value="1"/>
</dbReference>
<evidence type="ECO:0000313" key="2">
    <source>
        <dbReference type="Proteomes" id="UP000287394"/>
    </source>
</evidence>
<dbReference type="InterPro" id="IPR012902">
    <property type="entry name" value="N_methyl_site"/>
</dbReference>
<dbReference type="PROSITE" id="PS00409">
    <property type="entry name" value="PROKAR_NTER_METHYL"/>
    <property type="match status" value="1"/>
</dbReference>
<reference evidence="1 2" key="1">
    <citation type="journal article" date="2019" name="Int. J. Syst. Evol. Microbiol.">
        <title>Capsulimonas corticalis gen. nov., sp. nov., an aerobic capsulated bacterium, of a novel bacterial order, Capsulimonadales ord. nov., of the class Armatimonadia of the phylum Armatimonadetes.</title>
        <authorList>
            <person name="Li J."/>
            <person name="Kudo C."/>
            <person name="Tonouchi A."/>
        </authorList>
    </citation>
    <scope>NUCLEOTIDE SEQUENCE [LARGE SCALE GENOMIC DNA]</scope>
    <source>
        <strain evidence="1 2">AX-7</strain>
    </source>
</reference>
<dbReference type="Pfam" id="PF07963">
    <property type="entry name" value="N_methyl"/>
    <property type="match status" value="1"/>
</dbReference>
<dbReference type="RefSeq" id="WP_119320587.1">
    <property type="nucleotide sequence ID" value="NZ_AP025739.1"/>
</dbReference>
<accession>A0A402CT74</accession>
<dbReference type="Proteomes" id="UP000287394">
    <property type="component" value="Chromosome"/>
</dbReference>
<sequence>MSGEKTNRGVAAGFTLIELLVVISIIALLVAILLPVFTSARRRAQQVTCLSNLRQLGIATFQYAQDYDDRYPYGGDPVDLDTDEFVDTWQTWQGGRYGQAIQQMRANKQLLPNVMFAYVKNRELWHCPSDNGFTLAGTFEGTPLDAGSSCFDSFGMSYGYTTLLALDGQTISGVRAWSRKAPYSDHDPVDVPLFADQVGLWHGGMERKEERLNMVMLDGHAISVTRDRADALNNILFTVPLPD</sequence>
<protein>
    <submittedName>
        <fullName evidence="1">Uncharacterized protein</fullName>
    </submittedName>
</protein>
<evidence type="ECO:0000313" key="1">
    <source>
        <dbReference type="EMBL" id="BDI30824.1"/>
    </source>
</evidence>
<gene>
    <name evidence="1" type="ORF">CCAX7_28750</name>
</gene>
<dbReference type="AlphaFoldDB" id="A0A402CT74"/>
<dbReference type="KEGG" id="ccot:CCAX7_28750"/>
<dbReference type="Gene3D" id="3.30.700.10">
    <property type="entry name" value="Glycoprotein, Type 4 Pilin"/>
    <property type="match status" value="1"/>
</dbReference>
<name>A0A402CT74_9BACT</name>
<dbReference type="NCBIfam" id="TIGR02532">
    <property type="entry name" value="IV_pilin_GFxxxE"/>
    <property type="match status" value="1"/>
</dbReference>
<proteinExistence type="predicted"/>
<dbReference type="EMBL" id="AP025739">
    <property type="protein sequence ID" value="BDI30824.1"/>
    <property type="molecule type" value="Genomic_DNA"/>
</dbReference>